<dbReference type="Pfam" id="PF03756">
    <property type="entry name" value="AfsA"/>
    <property type="match status" value="1"/>
</dbReference>
<evidence type="ECO:0000313" key="2">
    <source>
        <dbReference type="EMBL" id="MCZ4282312.1"/>
    </source>
</evidence>
<accession>A0ABT4LQV1</accession>
<evidence type="ECO:0000259" key="1">
    <source>
        <dbReference type="Pfam" id="PF03756"/>
    </source>
</evidence>
<keyword evidence="3" id="KW-1185">Reference proteome</keyword>
<feature type="domain" description="A-factor biosynthesis hotdog" evidence="1">
    <location>
        <begin position="92"/>
        <end position="223"/>
    </location>
</feature>
<dbReference type="Proteomes" id="UP001069802">
    <property type="component" value="Unassembled WGS sequence"/>
</dbReference>
<protein>
    <submittedName>
        <fullName evidence="2">AfsA-related hotdog domain-containing protein</fullName>
    </submittedName>
</protein>
<evidence type="ECO:0000313" key="3">
    <source>
        <dbReference type="Proteomes" id="UP001069802"/>
    </source>
</evidence>
<organism evidence="2 3">
    <name type="scientific">Kiloniella laminariae</name>
    <dbReference type="NCBI Taxonomy" id="454162"/>
    <lineage>
        <taxon>Bacteria</taxon>
        <taxon>Pseudomonadati</taxon>
        <taxon>Pseudomonadota</taxon>
        <taxon>Alphaproteobacteria</taxon>
        <taxon>Rhodospirillales</taxon>
        <taxon>Kiloniellaceae</taxon>
        <taxon>Kiloniella</taxon>
    </lineage>
</organism>
<dbReference type="InterPro" id="IPR005509">
    <property type="entry name" value="AfsA_hotdog_dom"/>
</dbReference>
<proteinExistence type="predicted"/>
<gene>
    <name evidence="2" type="ORF">O4H49_16115</name>
</gene>
<name>A0ABT4LQV1_9PROT</name>
<comment type="caution">
    <text evidence="2">The sequence shown here is derived from an EMBL/GenBank/DDBJ whole genome shotgun (WGS) entry which is preliminary data.</text>
</comment>
<reference evidence="2" key="1">
    <citation type="submission" date="2022-12" db="EMBL/GenBank/DDBJ databases">
        <title>Bacterial isolates from different developmental stages of Nematostella vectensis.</title>
        <authorList>
            <person name="Fraune S."/>
        </authorList>
    </citation>
    <scope>NUCLEOTIDE SEQUENCE</scope>
    <source>
        <strain evidence="2">G21630-S1</strain>
    </source>
</reference>
<dbReference type="RefSeq" id="WP_269424461.1">
    <property type="nucleotide sequence ID" value="NZ_JAPWGY010000006.1"/>
</dbReference>
<dbReference type="EMBL" id="JAPWGY010000006">
    <property type="protein sequence ID" value="MCZ4282312.1"/>
    <property type="molecule type" value="Genomic_DNA"/>
</dbReference>
<sequence>MCERIVVVVGDKFADFAVGKDVITLSQLKGMLCLPSRLLAVQGQIVIVPGQGLGDKDIEAVEKQASLSECRAMFDFSLWYRSGRRASQKYSHKHLPQNTLISEPVQCGDDCYELSLLIDENCELMSDHQTGQHVQGMILFEAARQTFLAVTETFYLPQNETGYYFVINQMSANYNRFAFPIEARITYRICTKDIAKANRMSFSADITVEQCNQVAATFHTDFTVFENSRISSMEGKLASQSLSGFISEIAKERQQRVEFLTAA</sequence>